<reference evidence="7" key="1">
    <citation type="journal article" date="2019" name="Int. J. Syst. Evol. Microbiol.">
        <title>The Global Catalogue of Microorganisms (GCM) 10K type strain sequencing project: providing services to taxonomists for standard genome sequencing and annotation.</title>
        <authorList>
            <consortium name="The Broad Institute Genomics Platform"/>
            <consortium name="The Broad Institute Genome Sequencing Center for Infectious Disease"/>
            <person name="Wu L."/>
            <person name="Ma J."/>
        </authorList>
    </citation>
    <scope>NUCLEOTIDE SEQUENCE [LARGE SCALE GENOMIC DNA]</scope>
    <source>
        <strain evidence="7">CGMCC 1.10759</strain>
    </source>
</reference>
<feature type="domain" description="Pyrrolo-quinoline quinone repeat" evidence="5">
    <location>
        <begin position="360"/>
        <end position="477"/>
    </location>
</feature>
<keyword evidence="7" id="KW-1185">Reference proteome</keyword>
<feature type="domain" description="Pyrrolo-quinoline quinone repeat" evidence="5">
    <location>
        <begin position="58"/>
        <end position="291"/>
    </location>
</feature>
<dbReference type="Proteomes" id="UP001595904">
    <property type="component" value="Unassembled WGS sequence"/>
</dbReference>
<evidence type="ECO:0000259" key="5">
    <source>
        <dbReference type="Pfam" id="PF13360"/>
    </source>
</evidence>
<sequence length="525" mass="55602">MTVRSILGLGLLMASMLSSAHDSDETWSSAGYDAQNTRYNKAERTLGVHNVGRLVPKWRLPTQGDVSATPAVDATTVYVPDFAGNLFAVDRDSGEIRWQVNVGDLTGIPGNHARATPAISGKLLIFGDQAGKVYSPDGWLLAVNKATGALVWRTKVPGGGFPIVTQSAVVNGNTAYVGVASYEEALVRFGFPLTFRGSVLALDVRTGKIRWQTYMAPPGYTGNAVWGSTPAIDPSRNSLYVATGNNYAVPPAASRCVERAASSQKRAACIDDKNYFDSIVALDLATGAVKWVHKALPEDAWNLSCGIYFIPGLEIEMPGCPDTEGPDYDFAQGPALFKVKDFKGKSRDLVGAGQKSGVYWALDASTGKVVWQTQAGPGGLAGGLQWGSATDGKRVYVASSNSEFKEWRLQDGSSGGYRGGWSALDATTGRILWQTPNPAFERAMGPVSAANGVIYGCSMDDQGHMYAMSASSGAILWDFVSGANCNGGATIVDGMVFWGTGYDAFAASGGNASQALYAFGLPKRR</sequence>
<keyword evidence="4" id="KW-0732">Signal</keyword>
<dbReference type="EMBL" id="JBHSDU010000015">
    <property type="protein sequence ID" value="MFC4314092.1"/>
    <property type="molecule type" value="Genomic_DNA"/>
</dbReference>
<gene>
    <name evidence="6" type="ORF">ACFPN2_33775</name>
</gene>
<evidence type="ECO:0000256" key="3">
    <source>
        <dbReference type="ARBA" id="ARBA00023002"/>
    </source>
</evidence>
<dbReference type="Pfam" id="PF13360">
    <property type="entry name" value="PQQ_2"/>
    <property type="match status" value="2"/>
</dbReference>
<protein>
    <submittedName>
        <fullName evidence="6">PQQ-binding-like beta-propeller repeat protein</fullName>
    </submittedName>
</protein>
<dbReference type="InterPro" id="IPR011047">
    <property type="entry name" value="Quinoprotein_ADH-like_sf"/>
</dbReference>
<dbReference type="PANTHER" id="PTHR32303:SF10">
    <property type="entry name" value="OUTER MEMBRANE PROTEIN ASSEMBLY FACTOR BAMB"/>
    <property type="match status" value="1"/>
</dbReference>
<dbReference type="InterPro" id="IPR018391">
    <property type="entry name" value="PQQ_b-propeller_rpt"/>
</dbReference>
<proteinExistence type="inferred from homology"/>
<dbReference type="Gene3D" id="2.130.10.10">
    <property type="entry name" value="YVTN repeat-like/Quinoprotein amine dehydrogenase"/>
    <property type="match status" value="1"/>
</dbReference>
<comment type="cofactor">
    <cofactor evidence="1">
        <name>pyrroloquinoline quinone</name>
        <dbReference type="ChEBI" id="CHEBI:58442"/>
    </cofactor>
</comment>
<feature type="chain" id="PRO_5045534716" evidence="4">
    <location>
        <begin position="21"/>
        <end position="525"/>
    </location>
</feature>
<evidence type="ECO:0000256" key="1">
    <source>
        <dbReference type="ARBA" id="ARBA00001931"/>
    </source>
</evidence>
<dbReference type="PANTHER" id="PTHR32303">
    <property type="entry name" value="QUINOPROTEIN ALCOHOL DEHYDROGENASE (CYTOCHROME C)"/>
    <property type="match status" value="1"/>
</dbReference>
<dbReference type="RefSeq" id="WP_380604990.1">
    <property type="nucleotide sequence ID" value="NZ_JBHSDU010000015.1"/>
</dbReference>
<evidence type="ECO:0000313" key="6">
    <source>
        <dbReference type="EMBL" id="MFC4314092.1"/>
    </source>
</evidence>
<comment type="similarity">
    <text evidence="2">Belongs to the bacterial PQQ dehydrogenase family.</text>
</comment>
<dbReference type="Gene3D" id="2.140.10.10">
    <property type="entry name" value="Quinoprotein alcohol dehydrogenase-like superfamily"/>
    <property type="match status" value="1"/>
</dbReference>
<evidence type="ECO:0000313" key="7">
    <source>
        <dbReference type="Proteomes" id="UP001595904"/>
    </source>
</evidence>
<keyword evidence="3" id="KW-0560">Oxidoreductase</keyword>
<comment type="caution">
    <text evidence="6">The sequence shown here is derived from an EMBL/GenBank/DDBJ whole genome shotgun (WGS) entry which is preliminary data.</text>
</comment>
<organism evidence="6 7">
    <name type="scientific">Steroidobacter flavus</name>
    <dbReference type="NCBI Taxonomy" id="1842136"/>
    <lineage>
        <taxon>Bacteria</taxon>
        <taxon>Pseudomonadati</taxon>
        <taxon>Pseudomonadota</taxon>
        <taxon>Gammaproteobacteria</taxon>
        <taxon>Steroidobacterales</taxon>
        <taxon>Steroidobacteraceae</taxon>
        <taxon>Steroidobacter</taxon>
    </lineage>
</organism>
<evidence type="ECO:0000256" key="2">
    <source>
        <dbReference type="ARBA" id="ARBA00008156"/>
    </source>
</evidence>
<evidence type="ECO:0000256" key="4">
    <source>
        <dbReference type="SAM" id="SignalP"/>
    </source>
</evidence>
<dbReference type="SMART" id="SM00564">
    <property type="entry name" value="PQQ"/>
    <property type="match status" value="7"/>
</dbReference>
<name>A0ABV8T2W4_9GAMM</name>
<accession>A0ABV8T2W4</accession>
<dbReference type="SUPFAM" id="SSF50998">
    <property type="entry name" value="Quinoprotein alcohol dehydrogenase-like"/>
    <property type="match status" value="1"/>
</dbReference>
<dbReference type="InterPro" id="IPR002372">
    <property type="entry name" value="PQQ_rpt_dom"/>
</dbReference>
<feature type="signal peptide" evidence="4">
    <location>
        <begin position="1"/>
        <end position="20"/>
    </location>
</feature>
<dbReference type="InterPro" id="IPR015943">
    <property type="entry name" value="WD40/YVTN_repeat-like_dom_sf"/>
</dbReference>